<dbReference type="PANTHER" id="PTHR14604">
    <property type="entry name" value="WD40 REPEAT PF20"/>
    <property type="match status" value="1"/>
</dbReference>
<dbReference type="InterPro" id="IPR036322">
    <property type="entry name" value="WD40_repeat_dom_sf"/>
</dbReference>
<evidence type="ECO:0000313" key="3">
    <source>
        <dbReference type="EMBL" id="KAJ8499396.1"/>
    </source>
</evidence>
<dbReference type="Gene3D" id="2.130.10.10">
    <property type="entry name" value="YVTN repeat-like/Quinoprotein amine dehydrogenase"/>
    <property type="match status" value="1"/>
</dbReference>
<evidence type="ECO:0000313" key="4">
    <source>
        <dbReference type="Proteomes" id="UP001222027"/>
    </source>
</evidence>
<evidence type="ECO:0000256" key="2">
    <source>
        <dbReference type="SAM" id="MobiDB-lite"/>
    </source>
</evidence>
<dbReference type="InterPro" id="IPR015943">
    <property type="entry name" value="WD40/YVTN_repeat-like_dom_sf"/>
</dbReference>
<name>A0AAV8RA17_ENSVE</name>
<dbReference type="PROSITE" id="PS50294">
    <property type="entry name" value="WD_REPEATS_REGION"/>
    <property type="match status" value="1"/>
</dbReference>
<evidence type="ECO:0008006" key="5">
    <source>
        <dbReference type="Google" id="ProtNLM"/>
    </source>
</evidence>
<feature type="repeat" description="WD" evidence="1">
    <location>
        <begin position="653"/>
        <end position="688"/>
    </location>
</feature>
<gene>
    <name evidence="3" type="ORF">OPV22_009948</name>
</gene>
<organism evidence="3 4">
    <name type="scientific">Ensete ventricosum</name>
    <name type="common">Abyssinian banana</name>
    <name type="synonym">Musa ensete</name>
    <dbReference type="NCBI Taxonomy" id="4639"/>
    <lineage>
        <taxon>Eukaryota</taxon>
        <taxon>Viridiplantae</taxon>
        <taxon>Streptophyta</taxon>
        <taxon>Embryophyta</taxon>
        <taxon>Tracheophyta</taxon>
        <taxon>Spermatophyta</taxon>
        <taxon>Magnoliopsida</taxon>
        <taxon>Liliopsida</taxon>
        <taxon>Zingiberales</taxon>
        <taxon>Musaceae</taxon>
        <taxon>Ensete</taxon>
    </lineage>
</organism>
<dbReference type="EMBL" id="JAQQAF010000003">
    <property type="protein sequence ID" value="KAJ8499396.1"/>
    <property type="molecule type" value="Genomic_DNA"/>
</dbReference>
<keyword evidence="1" id="KW-0853">WD repeat</keyword>
<keyword evidence="4" id="KW-1185">Reference proteome</keyword>
<dbReference type="InterPro" id="IPR001680">
    <property type="entry name" value="WD40_rpt"/>
</dbReference>
<proteinExistence type="predicted"/>
<feature type="repeat" description="WD" evidence="1">
    <location>
        <begin position="817"/>
        <end position="858"/>
    </location>
</feature>
<comment type="caution">
    <text evidence="3">The sequence shown here is derived from an EMBL/GenBank/DDBJ whole genome shotgun (WGS) entry which is preliminary data.</text>
</comment>
<dbReference type="Proteomes" id="UP001222027">
    <property type="component" value="Unassembled WGS sequence"/>
</dbReference>
<dbReference type="InterPro" id="IPR050995">
    <property type="entry name" value="WD-F-box_domain-protein"/>
</dbReference>
<accession>A0AAV8RA17</accession>
<dbReference type="AlphaFoldDB" id="A0AAV8RA17"/>
<protein>
    <recommendedName>
        <fullName evidence="5">Anaphase-promoting complex subunit 4 WD40 domain-containing protein</fullName>
    </recommendedName>
</protein>
<reference evidence="3 4" key="1">
    <citation type="submission" date="2022-12" db="EMBL/GenBank/DDBJ databases">
        <title>Chromosome-scale assembly of the Ensete ventricosum genome.</title>
        <authorList>
            <person name="Dussert Y."/>
            <person name="Stocks J."/>
            <person name="Wendawek A."/>
            <person name="Woldeyes F."/>
            <person name="Nichols R.A."/>
            <person name="Borrell J.S."/>
        </authorList>
    </citation>
    <scope>NUCLEOTIDE SEQUENCE [LARGE SCALE GENOMIC DNA]</scope>
    <source>
        <strain evidence="4">cv. Maze</strain>
        <tissue evidence="3">Seeds</tissue>
    </source>
</reference>
<evidence type="ECO:0000256" key="1">
    <source>
        <dbReference type="PROSITE-ProRule" id="PRU00221"/>
    </source>
</evidence>
<sequence>MTEPVPLETLCPGESDPSLHENPSPLPLPVAYTFHLPEPPPWEALVRAWLSSLPMNHQPSVVEIDAWIESNRASLPDDLQSVPRPHLHHRILSFHDPSRSLNRVDLRNKAEFPYRFQRTDLWKPVYRWLESLDKDVLVNAKEISEWLAANPDVTERLFSKHSRYHMMHYIQRMHLKLLKKRGKLPKGLQLSAARASVKSVNGGVTAREITLPRKLPNSTMRENGTVLHKNKEAFLRYELLTDLQNQLTSVLLKQKHAMNSKNSYPSCLVEQMPENATTSQSSDKGSRDACCQIIPGDAFLNQGVVNIHVTELSKTTILSEIKSGQKRKQNPIIVTPAWSYSEASSEASEIHQPVSSQCEKASKINIWKGDAHSSSLASSFRKSIVTCLQGREKGTSWPSTCCLGGYAVRNRERWIPFLQGWRSLGKQFEGPAVWLSRRDCSSWIPTWCGYTSSVAIAQPNDRQGFQKVLDVRFHPEGLPQLVCSSNQAPNELLLYNLLSGKAVQLSGHNCQIQAVEFAARGASIVSCGSNLLKVWDCTTGSCLFNLGLIGGDRASVGHKEKIIAMTVNPWQSCLVVTSGSKGDDKLLLWDALRGELDADLNSNLRTRDQVHPLVVAMEFCSENILVCGSDCEYSGSAVVQLWDIESAGSCLSFTANDSYITSLKVNPAGNTIITGAGDGTIGLFDIRTCGAINHLSVGSGFEVTSVSFSNCGTYFTASSTSNNTLVWDTRILPLNHGQIAHDSNDKRFLRPLHCLNHGKIMPTAEFAGQLPGHVDKGNQGVNDSQWLHREPILVTVSGDGSIAMWNVTLGQPCIRHIFGHTRCINAIAVAPNDEYLGTGGDDQKIVLYHNKNGNTGSNWRLKMEMALEHVSLKQVVITKKNHDIIDVECSCWIMIGTVSRLYVRAAKNV</sequence>
<dbReference type="SMART" id="SM00320">
    <property type="entry name" value="WD40"/>
    <property type="match status" value="7"/>
</dbReference>
<feature type="region of interest" description="Disordered" evidence="2">
    <location>
        <begin position="1"/>
        <end position="23"/>
    </location>
</feature>
<dbReference type="SUPFAM" id="SSF50978">
    <property type="entry name" value="WD40 repeat-like"/>
    <property type="match status" value="1"/>
</dbReference>
<dbReference type="PROSITE" id="PS50082">
    <property type="entry name" value="WD_REPEATS_2"/>
    <property type="match status" value="2"/>
</dbReference>
<dbReference type="PANTHER" id="PTHR14604:SF7">
    <property type="match status" value="1"/>
</dbReference>
<dbReference type="Pfam" id="PF00400">
    <property type="entry name" value="WD40"/>
    <property type="match status" value="5"/>
</dbReference>